<name>A0A2X3CLX1_KLEPN</name>
<evidence type="ECO:0000313" key="1">
    <source>
        <dbReference type="EMBL" id="SQC12716.1"/>
    </source>
</evidence>
<protein>
    <submittedName>
        <fullName evidence="1">Uncharacterized protein</fullName>
    </submittedName>
</protein>
<sequence length="81" mass="8992">MRSVLVDDLSQARSGFRQRLRPGYLLAVDLRRQQPPARPVVSLRRPFDAQTAEVRRVLIVAAHAHLPASSTLASTPQPTPQ</sequence>
<accession>A0A2X3CLX1</accession>
<proteinExistence type="predicted"/>
<dbReference type="Proteomes" id="UP000251088">
    <property type="component" value="Unassembled WGS sequence"/>
</dbReference>
<dbReference type="AlphaFoldDB" id="A0A2X3CLX1"/>
<gene>
    <name evidence="1" type="ORF">NCTC9128_01833</name>
</gene>
<evidence type="ECO:0000313" key="2">
    <source>
        <dbReference type="Proteomes" id="UP000251088"/>
    </source>
</evidence>
<organism evidence="1 2">
    <name type="scientific">Klebsiella pneumoniae</name>
    <dbReference type="NCBI Taxonomy" id="573"/>
    <lineage>
        <taxon>Bacteria</taxon>
        <taxon>Pseudomonadati</taxon>
        <taxon>Pseudomonadota</taxon>
        <taxon>Gammaproteobacteria</taxon>
        <taxon>Enterobacterales</taxon>
        <taxon>Enterobacteriaceae</taxon>
        <taxon>Klebsiella/Raoultella group</taxon>
        <taxon>Klebsiella</taxon>
        <taxon>Klebsiella pneumoniae complex</taxon>
    </lineage>
</organism>
<reference evidence="1 2" key="1">
    <citation type="submission" date="2018-06" db="EMBL/GenBank/DDBJ databases">
        <authorList>
            <consortium name="Pathogen Informatics"/>
            <person name="Doyle S."/>
        </authorList>
    </citation>
    <scope>NUCLEOTIDE SEQUENCE [LARGE SCALE GENOMIC DNA]</scope>
    <source>
        <strain evidence="1 2">NCTC9128</strain>
    </source>
</reference>
<dbReference type="EMBL" id="UAWN01000006">
    <property type="protein sequence ID" value="SQC12716.1"/>
    <property type="molecule type" value="Genomic_DNA"/>
</dbReference>